<dbReference type="FunFam" id="3.40.390.10:FF:000006">
    <property type="entry name" value="Thimet oligopeptidase 1"/>
    <property type="match status" value="1"/>
</dbReference>
<dbReference type="CDD" id="cd06455">
    <property type="entry name" value="M3A_TOP"/>
    <property type="match status" value="1"/>
</dbReference>
<keyword evidence="2 7" id="KW-0645">Protease</keyword>
<dbReference type="PANTHER" id="PTHR11804">
    <property type="entry name" value="PROTEASE M3 THIMET OLIGOPEPTIDASE-RELATED"/>
    <property type="match status" value="1"/>
</dbReference>
<gene>
    <name evidence="9" type="ORF">A9A59_1487</name>
</gene>
<keyword evidence="3 7" id="KW-0479">Metal-binding</keyword>
<dbReference type="InterPro" id="IPR024077">
    <property type="entry name" value="Neurolysin/TOP_dom2"/>
</dbReference>
<evidence type="ECO:0000259" key="8">
    <source>
        <dbReference type="Pfam" id="PF01432"/>
    </source>
</evidence>
<dbReference type="InterPro" id="IPR024080">
    <property type="entry name" value="Neurolysin/TOP_N"/>
</dbReference>
<dbReference type="GO" id="GO:0046872">
    <property type="term" value="F:metal ion binding"/>
    <property type="evidence" value="ECO:0007669"/>
    <property type="project" value="UniProtKB-UniRule"/>
</dbReference>
<dbReference type="Gene3D" id="1.20.1050.40">
    <property type="entry name" value="Endopeptidase. Chain P, domain 1"/>
    <property type="match status" value="1"/>
</dbReference>
<dbReference type="InterPro" id="IPR024079">
    <property type="entry name" value="MetalloPept_cat_dom_sf"/>
</dbReference>
<evidence type="ECO:0000256" key="4">
    <source>
        <dbReference type="ARBA" id="ARBA00022801"/>
    </source>
</evidence>
<keyword evidence="10" id="KW-1185">Reference proteome</keyword>
<dbReference type="GO" id="GO:0004222">
    <property type="term" value="F:metalloendopeptidase activity"/>
    <property type="evidence" value="ECO:0007669"/>
    <property type="project" value="InterPro"/>
</dbReference>
<feature type="domain" description="Peptidase M3A/M3B catalytic" evidence="8">
    <location>
        <begin position="215"/>
        <end position="656"/>
    </location>
</feature>
<proteinExistence type="inferred from homology"/>
<dbReference type="GO" id="GO:0006508">
    <property type="term" value="P:proteolysis"/>
    <property type="evidence" value="ECO:0007669"/>
    <property type="project" value="UniProtKB-KW"/>
</dbReference>
<dbReference type="AlphaFoldDB" id="A0A2A9HGK8"/>
<dbReference type="PANTHER" id="PTHR11804:SF84">
    <property type="entry name" value="SACCHAROLYSIN"/>
    <property type="match status" value="1"/>
</dbReference>
<name>A0A2A9HGK8_TEPT2</name>
<keyword evidence="4 7" id="KW-0378">Hydrolase</keyword>
<keyword evidence="6 7" id="KW-0482">Metalloprotease</keyword>
<dbReference type="GO" id="GO:0006518">
    <property type="term" value="P:peptide metabolic process"/>
    <property type="evidence" value="ECO:0007669"/>
    <property type="project" value="TreeGrafter"/>
</dbReference>
<dbReference type="InterPro" id="IPR045090">
    <property type="entry name" value="Pept_M3A_M3B"/>
</dbReference>
<comment type="similarity">
    <text evidence="1 7">Belongs to the peptidase M3 family.</text>
</comment>
<evidence type="ECO:0000256" key="5">
    <source>
        <dbReference type="ARBA" id="ARBA00022833"/>
    </source>
</evidence>
<accession>A0A2A9HGK8</accession>
<comment type="caution">
    <text evidence="9">The sequence shown here is derived from an EMBL/GenBank/DDBJ whole genome shotgun (WGS) entry which is preliminary data.</text>
</comment>
<dbReference type="Gene3D" id="1.10.1370.10">
    <property type="entry name" value="Neurolysin, domain 3"/>
    <property type="match status" value="1"/>
</dbReference>
<dbReference type="Pfam" id="PF01432">
    <property type="entry name" value="Peptidase_M3"/>
    <property type="match status" value="1"/>
</dbReference>
<dbReference type="Proteomes" id="UP000223071">
    <property type="component" value="Unassembled WGS sequence"/>
</dbReference>
<protein>
    <submittedName>
        <fullName evidence="9">Thimet oligopeptidase</fullName>
    </submittedName>
</protein>
<dbReference type="InterPro" id="IPR001567">
    <property type="entry name" value="Pept_M3A_M3B_dom"/>
</dbReference>
<reference evidence="9 10" key="1">
    <citation type="submission" date="2017-09" db="EMBL/GenBank/DDBJ databases">
        <title>Sequencing the genomes of two abundant thermophiles in Great Basin hot springs: Thermocrinis jamiesonii and novel Chloroflexi Thermoflexus hugenholtzii.</title>
        <authorList>
            <person name="Hedlund B."/>
        </authorList>
    </citation>
    <scope>NUCLEOTIDE SEQUENCE [LARGE SCALE GENOMIC DNA]</scope>
    <source>
        <strain evidence="9 10">G233</strain>
    </source>
</reference>
<keyword evidence="5 7" id="KW-0862">Zinc</keyword>
<evidence type="ECO:0000256" key="1">
    <source>
        <dbReference type="ARBA" id="ARBA00006040"/>
    </source>
</evidence>
<dbReference type="RefSeq" id="WP_098503667.1">
    <property type="nucleotide sequence ID" value="NZ_PDJQ01000001.1"/>
</dbReference>
<sequence>MGSDLDLVDWERLTPEELGAACQQAIDACDAGVGAIVRLAPGERTYANTMLALEDATEPVALASGAYAFLAYVSADDSLRVAAREWDERLDRYLVGLAFREDLYEAVRQFAESDEAQALTGEDARYLAFELRDYRRNGFGLPREQRERVRQLMDELAVIGIQFRNNIDDYEDGIEVTREQLAGMPEAWVERLRTVERDGVVYYRVSLDYPEIQPFMANCPDSELRRQLFEKDQRKGGRQNVELLERALRLRQEAAELLGYASWADYRTETRMAGTRQAVEEFLADLRAKVAVKAERDLAEMRAFAKERTGSDRVEIWDWRYWHNEQLKSRYAFDDFEVAQYFPLDAVVDGLFAVYQQVLGVRFAENTTAPRWHPEVRAFDISDAEGGPPFARFYMDLFPRPNKYGHAAAFTLRRGRRLRDGSYQKPVSAIVANFTKPSATQPSLLRHSEVVTFFHEFGHIMHQTLTRAERARFSGTQTERDFVEAPSQMLEHWCWEPEVLASFSRHWQTGEPLPRHLVDAMVAAKNLNSGIMAARQIFFATLDLRYHSPGFDGDSTRLVEELHPITGFPYTPGTHFQSGFGHLFGYDAGYYGYLWSHVFGDDMYTLFEAAGPLSAEVGRRYRRTILERGGSVDGQVLVREFLGREPSNEAFLRGLGLT</sequence>
<evidence type="ECO:0000256" key="6">
    <source>
        <dbReference type="ARBA" id="ARBA00023049"/>
    </source>
</evidence>
<evidence type="ECO:0000313" key="10">
    <source>
        <dbReference type="Proteomes" id="UP000223071"/>
    </source>
</evidence>
<evidence type="ECO:0000256" key="2">
    <source>
        <dbReference type="ARBA" id="ARBA00022670"/>
    </source>
</evidence>
<dbReference type="SUPFAM" id="SSF55486">
    <property type="entry name" value="Metalloproteases ('zincins'), catalytic domain"/>
    <property type="match status" value="1"/>
</dbReference>
<comment type="cofactor">
    <cofactor evidence="7">
        <name>Zn(2+)</name>
        <dbReference type="ChEBI" id="CHEBI:29105"/>
    </cofactor>
    <text evidence="7">Binds 1 zinc ion.</text>
</comment>
<evidence type="ECO:0000313" key="9">
    <source>
        <dbReference type="EMBL" id="PFG74272.1"/>
    </source>
</evidence>
<organism evidence="9 10">
    <name type="scientific">Tepidiforma thermophila (strain KCTC 52669 / CGMCC 1.13589 / G233)</name>
    <dbReference type="NCBI Taxonomy" id="2761530"/>
    <lineage>
        <taxon>Bacteria</taxon>
        <taxon>Bacillati</taxon>
        <taxon>Chloroflexota</taxon>
        <taxon>Tepidiformia</taxon>
        <taxon>Tepidiformales</taxon>
        <taxon>Tepidiformaceae</taxon>
        <taxon>Tepidiforma</taxon>
    </lineage>
</organism>
<dbReference type="Gene3D" id="3.40.390.10">
    <property type="entry name" value="Collagenase (Catalytic Domain)"/>
    <property type="match status" value="1"/>
</dbReference>
<evidence type="ECO:0000256" key="7">
    <source>
        <dbReference type="RuleBase" id="RU003435"/>
    </source>
</evidence>
<dbReference type="EMBL" id="PDJQ01000001">
    <property type="protein sequence ID" value="PFG74272.1"/>
    <property type="molecule type" value="Genomic_DNA"/>
</dbReference>
<evidence type="ECO:0000256" key="3">
    <source>
        <dbReference type="ARBA" id="ARBA00022723"/>
    </source>
</evidence>